<dbReference type="Gene3D" id="2.40.40.20">
    <property type="match status" value="1"/>
</dbReference>
<dbReference type="FunFam" id="3.40.50.300:FF:000149">
    <property type="entry name" value="Nuclear valosin-containing protein-like"/>
    <property type="match status" value="1"/>
</dbReference>
<evidence type="ECO:0000256" key="18">
    <source>
        <dbReference type="SAM" id="MobiDB-lite"/>
    </source>
</evidence>
<sequence>MSQSIPIVVSFVSFSNCFVNLPPSFSSYLYDQKQFLPQNVILELSWNNSNNKIYVGWSGNSTNNQYSTETIEIDAQFGKANGLHEGQKISMRFCEMGPEAITVNVEPCSVDDWEIIGSRADYIENIFNQQLRVVFPNEKVVLWVNSNLVQLKIVEIYPKSDVARLGSNVEIIVLPKPRKNLNEETKDITSTGVINSHVVYCLRLLPAEILSTDLLLQSRNNNNFCSVYVHPKDFQYIGLSSNLKVAKISKVPAPHNNKDPEEKTENGEKINMSDSLYVKVLENPNVVIGHVVMSESIMDSIDAEKFDIIRFIPLQSEPSQVFNIRIHFISRHSSSTAVPEKSSFPEALMKSFEAWMESLSESSKIVLTNGMKLFLSPVRDEMNVLISFDIKDVHDVRHGIIDSIDSYTILTKNQLLGIKIEIGENISIPDHKLLKRSSVGYLPQLAGVDKLIQRLQDYLIYCLGKVSIRDSLNVPGLGGLLLCGGRGSGKTCIAKTVASNLQSNLDTLAFGYLPQLAGVDKLIQRLQDYLIYCLGKVSIRDSLNVPGLGGLLLCGGRGSGKTCIAKTVASNLQSNLDTLAYCSVIKCIELSEDRISSVRDKLQQYFDDAAWHTPSILLFDDLDKLIPAEVEHVDSFRFRQLAECFFHVASKMLKKHRITILATAQQSSSIHSFLTTSHLFSEIAQLNPPTKTERCEILKAIMSSGPELVKKSISNIDLLSVASECEGYLAADLKALVERAIHESASRHLIENKDESKFSFKQEDFIKAQKDFIPFSLRGVKLHTSDVNWSDIGGLEETRKILMETLEWPIKYAPIFANCPLRLRSGLLLYGFPGCGKTLLASAVAKECGLNFISVKGPELLNKYIGASEASIRDLFERAQAAKPCVLFFDEFDSIAPKRGHDSTGVTDRVVNQMLTQMDGAEGLDGVYVLAATSRPDLIDPALLRPGRLDKSLFCNMPTYQERIEILKALSQKVKLSKDINLNYYAEKCEGYSGADLQALLYNAHLEAIHGEIDDRKTLEKKVSIAENVNFNVNGGGGDGVDNMNFTFFNLNSQKRMNSISTVAEKTQILERLTLIKQGFSSKKTIKDEKEEKSSVQNKKVIITGAHMQKSLKITHPSTTPQEYSRLAEIYKEFITGRNGEMPSGISSHEIGQRSTLC</sequence>
<evidence type="ECO:0000256" key="13">
    <source>
        <dbReference type="ARBA" id="ARBA00032509"/>
    </source>
</evidence>
<evidence type="ECO:0000256" key="2">
    <source>
        <dbReference type="ARBA" id="ARBA00006914"/>
    </source>
</evidence>
<comment type="catalytic activity">
    <reaction evidence="16">
        <text>ATP + H2O = ADP + phosphate + H(+)</text>
        <dbReference type="Rhea" id="RHEA:13065"/>
        <dbReference type="ChEBI" id="CHEBI:15377"/>
        <dbReference type="ChEBI" id="CHEBI:15378"/>
        <dbReference type="ChEBI" id="CHEBI:30616"/>
        <dbReference type="ChEBI" id="CHEBI:43474"/>
        <dbReference type="ChEBI" id="CHEBI:456216"/>
    </reaction>
    <physiologicalReaction direction="left-to-right" evidence="16">
        <dbReference type="Rhea" id="RHEA:13066"/>
    </physiologicalReaction>
</comment>
<keyword evidence="7" id="KW-0547">Nucleotide-binding</keyword>
<dbReference type="AlphaFoldDB" id="A0A397JGZ5"/>
<keyword evidence="10" id="KW-0653">Protein transport</keyword>
<evidence type="ECO:0000256" key="4">
    <source>
        <dbReference type="ARBA" id="ARBA00022490"/>
    </source>
</evidence>
<reference evidence="20 21" key="1">
    <citation type="submission" date="2018-08" db="EMBL/GenBank/DDBJ databases">
        <title>Genome and evolution of the arbuscular mycorrhizal fungus Diversispora epigaea (formerly Glomus versiforme) and its bacterial endosymbionts.</title>
        <authorList>
            <person name="Sun X."/>
            <person name="Fei Z."/>
            <person name="Harrison M."/>
        </authorList>
    </citation>
    <scope>NUCLEOTIDE SEQUENCE [LARGE SCALE GENOMIC DNA]</scope>
    <source>
        <strain evidence="20 21">IT104</strain>
    </source>
</reference>
<dbReference type="PANTHER" id="PTHR23077:SF12">
    <property type="entry name" value="PEROXISOMAL ATPASE PEX1"/>
    <property type="match status" value="1"/>
</dbReference>
<evidence type="ECO:0000256" key="11">
    <source>
        <dbReference type="ARBA" id="ARBA00023136"/>
    </source>
</evidence>
<evidence type="ECO:0000256" key="15">
    <source>
        <dbReference type="ARBA" id="ARBA00046271"/>
    </source>
</evidence>
<dbReference type="Pfam" id="PF09262">
    <property type="entry name" value="PEX-1N"/>
    <property type="match status" value="1"/>
</dbReference>
<dbReference type="InterPro" id="IPR050168">
    <property type="entry name" value="AAA_ATPase_domain"/>
</dbReference>
<gene>
    <name evidence="20" type="ORF">Glove_37g56</name>
</gene>
<dbReference type="SMART" id="SM00382">
    <property type="entry name" value="AAA"/>
    <property type="match status" value="2"/>
</dbReference>
<comment type="subunit">
    <text evidence="17">Interacts with PEX6; forming the PEX1-PEX6 AAA ATPase complex, which is composed of a heterohexamer formed by a trimer of PEX1-PEX6 dimers.</text>
</comment>
<dbReference type="InterPro" id="IPR003959">
    <property type="entry name" value="ATPase_AAA_core"/>
</dbReference>
<dbReference type="Gene3D" id="3.10.330.10">
    <property type="match status" value="1"/>
</dbReference>
<evidence type="ECO:0000256" key="3">
    <source>
        <dbReference type="ARBA" id="ARBA00022448"/>
    </source>
</evidence>
<comment type="subcellular location">
    <subcellularLocation>
        <location evidence="1">Cytoplasm</location>
        <location evidence="1">Cytosol</location>
    </subcellularLocation>
    <subcellularLocation>
        <location evidence="15">Peroxisome membrane</location>
    </subcellularLocation>
</comment>
<dbReference type="SUPFAM" id="SSF54585">
    <property type="entry name" value="Cdc48 domain 2-like"/>
    <property type="match status" value="1"/>
</dbReference>
<keyword evidence="21" id="KW-1185">Reference proteome</keyword>
<dbReference type="STRING" id="1348612.A0A397JGZ5"/>
<dbReference type="GO" id="GO:0005778">
    <property type="term" value="C:peroxisomal membrane"/>
    <property type="evidence" value="ECO:0007669"/>
    <property type="project" value="UniProtKB-SubCell"/>
</dbReference>
<dbReference type="SUPFAM" id="SSF52540">
    <property type="entry name" value="P-loop containing nucleoside triphosphate hydrolases"/>
    <property type="match status" value="3"/>
</dbReference>
<dbReference type="EMBL" id="PQFF01000035">
    <property type="protein sequence ID" value="RHZ87301.1"/>
    <property type="molecule type" value="Genomic_DNA"/>
</dbReference>
<dbReference type="Pfam" id="PF09263">
    <property type="entry name" value="PEX-2N"/>
    <property type="match status" value="1"/>
</dbReference>
<dbReference type="InterPro" id="IPR027417">
    <property type="entry name" value="P-loop_NTPase"/>
</dbReference>
<dbReference type="Gene3D" id="3.40.50.300">
    <property type="entry name" value="P-loop containing nucleotide triphosphate hydrolases"/>
    <property type="match status" value="3"/>
</dbReference>
<dbReference type="InterPro" id="IPR029067">
    <property type="entry name" value="CDC48_domain_2-like_sf"/>
</dbReference>
<evidence type="ECO:0000256" key="9">
    <source>
        <dbReference type="ARBA" id="ARBA00022840"/>
    </source>
</evidence>
<protein>
    <recommendedName>
        <fullName evidence="14">Peroxisomal ATPase PEX1</fullName>
    </recommendedName>
    <alternativeName>
        <fullName evidence="13">Peroxin-1</fullName>
    </alternativeName>
</protein>
<feature type="region of interest" description="Disordered" evidence="18">
    <location>
        <begin position="1139"/>
        <end position="1158"/>
    </location>
</feature>
<dbReference type="GO" id="GO:0016558">
    <property type="term" value="P:protein import into peroxisome matrix"/>
    <property type="evidence" value="ECO:0007669"/>
    <property type="project" value="TreeGrafter"/>
</dbReference>
<evidence type="ECO:0000256" key="12">
    <source>
        <dbReference type="ARBA" id="ARBA00023140"/>
    </source>
</evidence>
<evidence type="ECO:0000313" key="21">
    <source>
        <dbReference type="Proteomes" id="UP000266861"/>
    </source>
</evidence>
<dbReference type="GO" id="GO:0016887">
    <property type="term" value="F:ATP hydrolysis activity"/>
    <property type="evidence" value="ECO:0007669"/>
    <property type="project" value="InterPro"/>
</dbReference>
<accession>A0A397JGZ5</accession>
<evidence type="ECO:0000256" key="14">
    <source>
        <dbReference type="ARBA" id="ARBA00034532"/>
    </source>
</evidence>
<dbReference type="OrthoDB" id="2187at2759"/>
<dbReference type="FunFam" id="1.10.8.60:FF:000105">
    <property type="entry name" value="PeRoXisome assembly factor"/>
    <property type="match status" value="1"/>
</dbReference>
<dbReference type="InterPro" id="IPR015342">
    <property type="entry name" value="PEX1-N_C-lobe"/>
</dbReference>
<proteinExistence type="inferred from homology"/>
<feature type="domain" description="AAA+ ATPase" evidence="19">
    <location>
        <begin position="823"/>
        <end position="958"/>
    </location>
</feature>
<dbReference type="Proteomes" id="UP000266861">
    <property type="component" value="Unassembled WGS sequence"/>
</dbReference>
<evidence type="ECO:0000259" key="19">
    <source>
        <dbReference type="SMART" id="SM00382"/>
    </source>
</evidence>
<dbReference type="SUPFAM" id="SSF50692">
    <property type="entry name" value="ADC-like"/>
    <property type="match status" value="1"/>
</dbReference>
<evidence type="ECO:0000256" key="17">
    <source>
        <dbReference type="ARBA" id="ARBA00064205"/>
    </source>
</evidence>
<dbReference type="Pfam" id="PF00004">
    <property type="entry name" value="AAA"/>
    <property type="match status" value="2"/>
</dbReference>
<evidence type="ECO:0000256" key="16">
    <source>
        <dbReference type="ARBA" id="ARBA00048778"/>
    </source>
</evidence>
<evidence type="ECO:0000256" key="5">
    <source>
        <dbReference type="ARBA" id="ARBA00022593"/>
    </source>
</evidence>
<evidence type="ECO:0000256" key="8">
    <source>
        <dbReference type="ARBA" id="ARBA00022801"/>
    </source>
</evidence>
<keyword evidence="9" id="KW-0067">ATP-binding</keyword>
<dbReference type="GO" id="GO:0005829">
    <property type="term" value="C:cytosol"/>
    <property type="evidence" value="ECO:0007669"/>
    <property type="project" value="UniProtKB-SubCell"/>
</dbReference>
<keyword evidence="6" id="KW-0677">Repeat</keyword>
<dbReference type="Gene3D" id="1.10.8.60">
    <property type="match status" value="2"/>
</dbReference>
<comment type="similarity">
    <text evidence="2">Belongs to the AAA ATPase family.</text>
</comment>
<keyword evidence="12" id="KW-0576">Peroxisome</keyword>
<keyword evidence="11" id="KW-0472">Membrane</keyword>
<dbReference type="InterPro" id="IPR015343">
    <property type="entry name" value="PEX1-N-lobe"/>
</dbReference>
<dbReference type="InterPro" id="IPR003593">
    <property type="entry name" value="AAA+_ATPase"/>
</dbReference>
<dbReference type="InterPro" id="IPR041569">
    <property type="entry name" value="AAA_lid_3"/>
</dbReference>
<evidence type="ECO:0000256" key="10">
    <source>
        <dbReference type="ARBA" id="ARBA00022927"/>
    </source>
</evidence>
<organism evidence="20 21">
    <name type="scientific">Diversispora epigaea</name>
    <dbReference type="NCBI Taxonomy" id="1348612"/>
    <lineage>
        <taxon>Eukaryota</taxon>
        <taxon>Fungi</taxon>
        <taxon>Fungi incertae sedis</taxon>
        <taxon>Mucoromycota</taxon>
        <taxon>Glomeromycotina</taxon>
        <taxon>Glomeromycetes</taxon>
        <taxon>Diversisporales</taxon>
        <taxon>Diversisporaceae</taxon>
        <taxon>Diversispora</taxon>
    </lineage>
</organism>
<dbReference type="GO" id="GO:0005524">
    <property type="term" value="F:ATP binding"/>
    <property type="evidence" value="ECO:0007669"/>
    <property type="project" value="UniProtKB-KW"/>
</dbReference>
<keyword evidence="4" id="KW-0963">Cytoplasm</keyword>
<dbReference type="CDD" id="cd19526">
    <property type="entry name" value="RecA-like_PEX1_r2"/>
    <property type="match status" value="1"/>
</dbReference>
<feature type="domain" description="AAA+ ATPase" evidence="19">
    <location>
        <begin position="547"/>
        <end position="690"/>
    </location>
</feature>
<dbReference type="InterPro" id="IPR003960">
    <property type="entry name" value="ATPase_AAA_CS"/>
</dbReference>
<keyword evidence="3" id="KW-0813">Transport</keyword>
<evidence type="ECO:0000256" key="1">
    <source>
        <dbReference type="ARBA" id="ARBA00004514"/>
    </source>
</evidence>
<evidence type="ECO:0000313" key="20">
    <source>
        <dbReference type="EMBL" id="RHZ87301.1"/>
    </source>
</evidence>
<keyword evidence="5" id="KW-0962">Peroxisome biogenesis</keyword>
<comment type="caution">
    <text evidence="20">The sequence shown here is derived from an EMBL/GenBank/DDBJ whole genome shotgun (WGS) entry which is preliminary data.</text>
</comment>
<evidence type="ECO:0000256" key="6">
    <source>
        <dbReference type="ARBA" id="ARBA00022737"/>
    </source>
</evidence>
<dbReference type="InterPro" id="IPR009010">
    <property type="entry name" value="Asp_de-COase-like_dom_sf"/>
</dbReference>
<dbReference type="PROSITE" id="PS00674">
    <property type="entry name" value="AAA"/>
    <property type="match status" value="1"/>
</dbReference>
<keyword evidence="8" id="KW-0378">Hydrolase</keyword>
<dbReference type="PANTHER" id="PTHR23077">
    <property type="entry name" value="AAA-FAMILY ATPASE"/>
    <property type="match status" value="1"/>
</dbReference>
<name>A0A397JGZ5_9GLOM</name>
<evidence type="ECO:0000256" key="7">
    <source>
        <dbReference type="ARBA" id="ARBA00022741"/>
    </source>
</evidence>
<dbReference type="Pfam" id="PF17862">
    <property type="entry name" value="AAA_lid_3"/>
    <property type="match status" value="1"/>
</dbReference>